<keyword evidence="3" id="KW-1185">Reference proteome</keyword>
<evidence type="ECO:0000313" key="2">
    <source>
        <dbReference type="EMBL" id="GJJ68203.1"/>
    </source>
</evidence>
<name>A0A9P3H1V1_9FUNG</name>
<sequence>MKFISTVAALLAVSASAASALTNSGTIYIYVNSMEHPKTTFVKKGSGSELVSDGIACKGPNVIPGKKHPGALYGEFTTVDNVWGFNHGHDNEYEMGYVKVVGTNNCLTLVKGQPLAAKPCPSFSKKIEVGNKFAWYHDSRGSAMWAYSGSADGDMDNGIIFDKANLQTTGKTIDGVNLNNDSEQNVFLSLGYVGLGDTGKSPTGCQ</sequence>
<comment type="caution">
    <text evidence="2">The sequence shown here is derived from an EMBL/GenBank/DDBJ whole genome shotgun (WGS) entry which is preliminary data.</text>
</comment>
<proteinExistence type="predicted"/>
<evidence type="ECO:0000313" key="3">
    <source>
        <dbReference type="Proteomes" id="UP000827284"/>
    </source>
</evidence>
<dbReference type="AlphaFoldDB" id="A0A9P3H1V1"/>
<feature type="chain" id="PRO_5040242642" evidence="1">
    <location>
        <begin position="21"/>
        <end position="206"/>
    </location>
</feature>
<keyword evidence="1" id="KW-0732">Signal</keyword>
<evidence type="ECO:0000256" key="1">
    <source>
        <dbReference type="SAM" id="SignalP"/>
    </source>
</evidence>
<feature type="signal peptide" evidence="1">
    <location>
        <begin position="1"/>
        <end position="20"/>
    </location>
</feature>
<reference evidence="2" key="2">
    <citation type="journal article" date="2022" name="Microbiol. Resour. Announc.">
        <title>Whole-Genome Sequence of Entomortierella parvispora E1425, a Mucoromycotan Fungus Associated with Burkholderiaceae-Related Endosymbiotic Bacteria.</title>
        <authorList>
            <person name="Herlambang A."/>
            <person name="Guo Y."/>
            <person name="Takashima Y."/>
            <person name="Narisawa K."/>
            <person name="Ohta H."/>
            <person name="Nishizawa T."/>
        </authorList>
    </citation>
    <scope>NUCLEOTIDE SEQUENCE</scope>
    <source>
        <strain evidence="2">E1425</strain>
    </source>
</reference>
<accession>A0A9P3H1V1</accession>
<protein>
    <submittedName>
        <fullName evidence="2">Uncharacterized protein</fullName>
    </submittedName>
</protein>
<dbReference type="EMBL" id="BQFW01000001">
    <property type="protein sequence ID" value="GJJ68203.1"/>
    <property type="molecule type" value="Genomic_DNA"/>
</dbReference>
<dbReference type="OrthoDB" id="2353340at2759"/>
<organism evidence="2 3">
    <name type="scientific">Entomortierella parvispora</name>
    <dbReference type="NCBI Taxonomy" id="205924"/>
    <lineage>
        <taxon>Eukaryota</taxon>
        <taxon>Fungi</taxon>
        <taxon>Fungi incertae sedis</taxon>
        <taxon>Mucoromycota</taxon>
        <taxon>Mortierellomycotina</taxon>
        <taxon>Mortierellomycetes</taxon>
        <taxon>Mortierellales</taxon>
        <taxon>Mortierellaceae</taxon>
        <taxon>Entomortierella</taxon>
    </lineage>
</organism>
<gene>
    <name evidence="2" type="ORF">EMPS_00549</name>
</gene>
<reference evidence="2" key="1">
    <citation type="submission" date="2021-11" db="EMBL/GenBank/DDBJ databases">
        <authorList>
            <person name="Herlambang A."/>
            <person name="Guo Y."/>
            <person name="Takashima Y."/>
            <person name="Nishizawa T."/>
        </authorList>
    </citation>
    <scope>NUCLEOTIDE SEQUENCE</scope>
    <source>
        <strain evidence="2">E1425</strain>
    </source>
</reference>
<dbReference type="Proteomes" id="UP000827284">
    <property type="component" value="Unassembled WGS sequence"/>
</dbReference>